<evidence type="ECO:0000313" key="3">
    <source>
        <dbReference type="WBParaSite" id="Csp11.Scaffold630.g18861.t1"/>
    </source>
</evidence>
<organism evidence="2 3">
    <name type="scientific">Caenorhabditis tropicalis</name>
    <dbReference type="NCBI Taxonomy" id="1561998"/>
    <lineage>
        <taxon>Eukaryota</taxon>
        <taxon>Metazoa</taxon>
        <taxon>Ecdysozoa</taxon>
        <taxon>Nematoda</taxon>
        <taxon>Chromadorea</taxon>
        <taxon>Rhabditida</taxon>
        <taxon>Rhabditina</taxon>
        <taxon>Rhabditomorpha</taxon>
        <taxon>Rhabditoidea</taxon>
        <taxon>Rhabditidae</taxon>
        <taxon>Peloderinae</taxon>
        <taxon>Caenorhabditis</taxon>
    </lineage>
</organism>
<feature type="region of interest" description="Disordered" evidence="1">
    <location>
        <begin position="1"/>
        <end position="21"/>
    </location>
</feature>
<dbReference type="Proteomes" id="UP000095282">
    <property type="component" value="Unplaced"/>
</dbReference>
<proteinExistence type="predicted"/>
<name>A0A1I7USD0_9PELO</name>
<sequence length="104" mass="12264">MPREHDYKYADSVSENENDSQNEILRRYQHSLLLHRLLDARRHGFCRTPNRMSGLQEHLPQGHVCHSLSHVLTVLNKFIIAKHFSEFLYIKQKLLNIQALFNGV</sequence>
<reference evidence="3" key="1">
    <citation type="submission" date="2016-11" db="UniProtKB">
        <authorList>
            <consortium name="WormBaseParasite"/>
        </authorList>
    </citation>
    <scope>IDENTIFICATION</scope>
</reference>
<dbReference type="WBParaSite" id="Csp11.Scaffold630.g18861.t1">
    <property type="protein sequence ID" value="Csp11.Scaffold630.g18861.t1"/>
    <property type="gene ID" value="Csp11.Scaffold630.g18861"/>
</dbReference>
<dbReference type="AlphaFoldDB" id="A0A1I7USD0"/>
<protein>
    <submittedName>
        <fullName evidence="3">Uncharacterized protein</fullName>
    </submittedName>
</protein>
<accession>A0A1I7USD0</accession>
<keyword evidence="2" id="KW-1185">Reference proteome</keyword>
<evidence type="ECO:0000313" key="2">
    <source>
        <dbReference type="Proteomes" id="UP000095282"/>
    </source>
</evidence>
<evidence type="ECO:0000256" key="1">
    <source>
        <dbReference type="SAM" id="MobiDB-lite"/>
    </source>
</evidence>